<dbReference type="Pfam" id="PF18052">
    <property type="entry name" value="Rx_N"/>
    <property type="match status" value="1"/>
</dbReference>
<dbReference type="Pfam" id="PF25019">
    <property type="entry name" value="LRR_R13L1-DRL21"/>
    <property type="match status" value="1"/>
</dbReference>
<keyword evidence="2" id="KW-0433">Leucine-rich repeat</keyword>
<name>A0AAW2SW50_9LAMI</name>
<dbReference type="GO" id="GO:0006952">
    <property type="term" value="P:defense response"/>
    <property type="evidence" value="ECO:0007669"/>
    <property type="project" value="UniProtKB-KW"/>
</dbReference>
<dbReference type="Pfam" id="PF23598">
    <property type="entry name" value="LRR_14"/>
    <property type="match status" value="1"/>
</dbReference>
<evidence type="ECO:0000256" key="5">
    <source>
        <dbReference type="ARBA" id="ARBA00022821"/>
    </source>
</evidence>
<evidence type="ECO:0000313" key="12">
    <source>
        <dbReference type="EMBL" id="KAL0396048.1"/>
    </source>
</evidence>
<dbReference type="EMBL" id="JACGWM010000001">
    <property type="protein sequence ID" value="KAL0396048.1"/>
    <property type="molecule type" value="Genomic_DNA"/>
</dbReference>
<accession>A0AAW2SW50</accession>
<dbReference type="InterPro" id="IPR038005">
    <property type="entry name" value="RX-like_CC"/>
</dbReference>
<dbReference type="Pfam" id="PF23559">
    <property type="entry name" value="WHD_DRP"/>
    <property type="match status" value="1"/>
</dbReference>
<keyword evidence="3" id="KW-0677">Repeat</keyword>
<dbReference type="InterPro" id="IPR058922">
    <property type="entry name" value="WHD_DRP"/>
</dbReference>
<evidence type="ECO:0000259" key="9">
    <source>
        <dbReference type="Pfam" id="PF23559"/>
    </source>
</evidence>
<dbReference type="Pfam" id="PF00931">
    <property type="entry name" value="NB-ARC"/>
    <property type="match status" value="1"/>
</dbReference>
<dbReference type="InterPro" id="IPR055414">
    <property type="entry name" value="LRR_R13L4/SHOC2-like"/>
</dbReference>
<feature type="domain" description="Disease resistance protein winged helix" evidence="9">
    <location>
        <begin position="402"/>
        <end position="473"/>
    </location>
</feature>
<evidence type="ECO:0000256" key="3">
    <source>
        <dbReference type="ARBA" id="ARBA00022737"/>
    </source>
</evidence>
<dbReference type="PANTHER" id="PTHR36766:SF70">
    <property type="entry name" value="DISEASE RESISTANCE PROTEIN RGA4"/>
    <property type="match status" value="1"/>
</dbReference>
<dbReference type="InterPro" id="IPR041118">
    <property type="entry name" value="Rx_N"/>
</dbReference>
<dbReference type="PANTHER" id="PTHR36766">
    <property type="entry name" value="PLANT BROAD-SPECTRUM MILDEW RESISTANCE PROTEIN RPW8"/>
    <property type="match status" value="1"/>
</dbReference>
<dbReference type="GO" id="GO:0043531">
    <property type="term" value="F:ADP binding"/>
    <property type="evidence" value="ECO:0007669"/>
    <property type="project" value="InterPro"/>
</dbReference>
<reference evidence="12" key="2">
    <citation type="journal article" date="2024" name="Plant">
        <title>Genomic evolution and insights into agronomic trait innovations of Sesamum species.</title>
        <authorList>
            <person name="Miao H."/>
            <person name="Wang L."/>
            <person name="Qu L."/>
            <person name="Liu H."/>
            <person name="Sun Y."/>
            <person name="Le M."/>
            <person name="Wang Q."/>
            <person name="Wei S."/>
            <person name="Zheng Y."/>
            <person name="Lin W."/>
            <person name="Duan Y."/>
            <person name="Cao H."/>
            <person name="Xiong S."/>
            <person name="Wang X."/>
            <person name="Wei L."/>
            <person name="Li C."/>
            <person name="Ma Q."/>
            <person name="Ju M."/>
            <person name="Zhao R."/>
            <person name="Li G."/>
            <person name="Mu C."/>
            <person name="Tian Q."/>
            <person name="Mei H."/>
            <person name="Zhang T."/>
            <person name="Gao T."/>
            <person name="Zhang H."/>
        </authorList>
    </citation>
    <scope>NUCLEOTIDE SEQUENCE</scope>
    <source>
        <strain evidence="12">KEN8</strain>
    </source>
</reference>
<dbReference type="InterPro" id="IPR036388">
    <property type="entry name" value="WH-like_DNA-bd_sf"/>
</dbReference>
<evidence type="ECO:0000259" key="7">
    <source>
        <dbReference type="Pfam" id="PF00931"/>
    </source>
</evidence>
<organism evidence="12">
    <name type="scientific">Sesamum calycinum</name>
    <dbReference type="NCBI Taxonomy" id="2727403"/>
    <lineage>
        <taxon>Eukaryota</taxon>
        <taxon>Viridiplantae</taxon>
        <taxon>Streptophyta</taxon>
        <taxon>Embryophyta</taxon>
        <taxon>Tracheophyta</taxon>
        <taxon>Spermatophyta</taxon>
        <taxon>Magnoliopsida</taxon>
        <taxon>eudicotyledons</taxon>
        <taxon>Gunneridae</taxon>
        <taxon>Pentapetalae</taxon>
        <taxon>asterids</taxon>
        <taxon>lamiids</taxon>
        <taxon>Lamiales</taxon>
        <taxon>Pedaliaceae</taxon>
        <taxon>Sesamum</taxon>
    </lineage>
</organism>
<feature type="domain" description="Disease resistance N-terminal" evidence="8">
    <location>
        <begin position="9"/>
        <end position="98"/>
    </location>
</feature>
<reference evidence="12" key="1">
    <citation type="submission" date="2020-06" db="EMBL/GenBank/DDBJ databases">
        <authorList>
            <person name="Li T."/>
            <person name="Hu X."/>
            <person name="Zhang T."/>
            <person name="Song X."/>
            <person name="Zhang H."/>
            <person name="Dai N."/>
            <person name="Sheng W."/>
            <person name="Hou X."/>
            <person name="Wei L."/>
        </authorList>
    </citation>
    <scope>NUCLEOTIDE SEQUENCE</scope>
    <source>
        <strain evidence="12">KEN8</strain>
        <tissue evidence="12">Leaf</tissue>
    </source>
</reference>
<evidence type="ECO:0000259" key="10">
    <source>
        <dbReference type="Pfam" id="PF23598"/>
    </source>
</evidence>
<evidence type="ECO:0000256" key="4">
    <source>
        <dbReference type="ARBA" id="ARBA00022741"/>
    </source>
</evidence>
<dbReference type="CDD" id="cd14798">
    <property type="entry name" value="RX-CC_like"/>
    <property type="match status" value="1"/>
</dbReference>
<feature type="domain" description="Disease resistance R13L4/SHOC-2-like LRR" evidence="10">
    <location>
        <begin position="534"/>
        <end position="859"/>
    </location>
</feature>
<dbReference type="Gene3D" id="3.40.50.300">
    <property type="entry name" value="P-loop containing nucleotide triphosphate hydrolases"/>
    <property type="match status" value="1"/>
</dbReference>
<dbReference type="GO" id="GO:0051707">
    <property type="term" value="P:response to other organism"/>
    <property type="evidence" value="ECO:0007669"/>
    <property type="project" value="UniProtKB-ARBA"/>
</dbReference>
<proteinExistence type="inferred from homology"/>
<dbReference type="Gene3D" id="1.10.10.10">
    <property type="entry name" value="Winged helix-like DNA-binding domain superfamily/Winged helix DNA-binding domain"/>
    <property type="match status" value="1"/>
</dbReference>
<keyword evidence="5" id="KW-0611">Plant defense</keyword>
<keyword evidence="6" id="KW-0067">ATP-binding</keyword>
<evidence type="ECO:0000256" key="1">
    <source>
        <dbReference type="ARBA" id="ARBA00008894"/>
    </source>
</evidence>
<dbReference type="SUPFAM" id="SSF52047">
    <property type="entry name" value="RNI-like"/>
    <property type="match status" value="1"/>
</dbReference>
<dbReference type="PRINTS" id="PR00364">
    <property type="entry name" value="DISEASERSIST"/>
</dbReference>
<dbReference type="SUPFAM" id="SSF52058">
    <property type="entry name" value="L domain-like"/>
    <property type="match status" value="1"/>
</dbReference>
<comment type="similarity">
    <text evidence="1">Belongs to the disease resistance NB-LRR family.</text>
</comment>
<feature type="domain" description="NB-ARC" evidence="7">
    <location>
        <begin position="171"/>
        <end position="288"/>
    </location>
</feature>
<comment type="caution">
    <text evidence="12">The sequence shown here is derived from an EMBL/GenBank/DDBJ whole genome shotgun (WGS) entry which is preliminary data.</text>
</comment>
<protein>
    <submittedName>
        <fullName evidence="12">Disease resistance protein RGA3</fullName>
    </submittedName>
</protein>
<dbReference type="FunFam" id="1.10.10.10:FF:000322">
    <property type="entry name" value="Probable disease resistance protein At1g63360"/>
    <property type="match status" value="1"/>
</dbReference>
<evidence type="ECO:0000259" key="8">
    <source>
        <dbReference type="Pfam" id="PF18052"/>
    </source>
</evidence>
<dbReference type="InterPro" id="IPR056789">
    <property type="entry name" value="LRR_R13L1-DRL21"/>
</dbReference>
<dbReference type="InterPro" id="IPR027417">
    <property type="entry name" value="P-loop_NTPase"/>
</dbReference>
<evidence type="ECO:0000256" key="6">
    <source>
        <dbReference type="ARBA" id="ARBA00022840"/>
    </source>
</evidence>
<dbReference type="SUPFAM" id="SSF52540">
    <property type="entry name" value="P-loop containing nucleoside triphosphate hydrolases"/>
    <property type="match status" value="1"/>
</dbReference>
<dbReference type="Gene3D" id="1.20.5.4130">
    <property type="match status" value="1"/>
</dbReference>
<evidence type="ECO:0000259" key="11">
    <source>
        <dbReference type="Pfam" id="PF25019"/>
    </source>
</evidence>
<dbReference type="InterPro" id="IPR032675">
    <property type="entry name" value="LRR_dom_sf"/>
</dbReference>
<dbReference type="GO" id="GO:0005524">
    <property type="term" value="F:ATP binding"/>
    <property type="evidence" value="ECO:0007669"/>
    <property type="project" value="UniProtKB-KW"/>
</dbReference>
<dbReference type="AlphaFoldDB" id="A0AAW2SW50"/>
<keyword evidence="4" id="KW-0547">Nucleotide-binding</keyword>
<dbReference type="Gene3D" id="3.80.10.10">
    <property type="entry name" value="Ribonuclease Inhibitor"/>
    <property type="match status" value="3"/>
</dbReference>
<evidence type="ECO:0000256" key="2">
    <source>
        <dbReference type="ARBA" id="ARBA00022614"/>
    </source>
</evidence>
<sequence length="1084" mass="123665">MAEILIDSAVQVLVEKLITIASEEIGLIFGVKEELASLKDSFTKIQAFLNDASKRQVEEEAAKLWLKDLENIAYEADNLLDEFNYQIVRRKVQIENQMKRKVCFFFCFSNPVLFRSKLAHKIKNLNMKLKTVNDTAVGYLIPSRVANSATFVPPVTETDSVTVDPIVVGREKDVSMIVYMLVNPNDEVVSVVPVVGMGGLGKTTFARLIFKDQRTVKHFHKRIWVCVSQNFDSTTNLFKRILESVTNSVVQVEGREAILQNLKEELKDKRFLLVLDDLWNDEQNNRVGSIVNPRYQHSLGVLSDDDCWDIIKKRVFSNEEEVSEHFESIGRKIAHKCGGLPLAANMIGGTLQRKDIDDWTSVLQRGFSDSNGDTSGVLQVLKLSFDGLPSPLLKKCFAYCSIFREDEEIKKELLIQLWMAEGLLVENDGDDMESLGSRVYDILLQNSFFQEAEKNEFGLIKHSKMHDLVHDLACSISKVESFNVENHKSVAIPPRVRNLAISSVDDYESYKMALEVNAIYLRALFSNYRVPDSVLDDCKNLRTLSLQRDTEELSPSIAKLIHLRFLDVSFTHIRAFPESICKLHNLQTLKAFRCFELQELPSQLRSLISLRHLIVDPYRDFKMPLEIGKLTCLRTLKFFNVGHENGRRIEELGYLKNLKGKVAICKLEHVSGKEEAARACLIEKPNIHKLKLIWSYQREGNNFNDEQVLEGLEPHPNIKSLEIQGFCGDNLPSWIMNRNVKSIGPWFYYPHNYGVNESRRRRNNQLAFPALESFVLESMINLEDWTEMSSNDSYEVVNAFPRLEYLGIDECPNISRFPSHGFPCLKELEITNVERGGLLLDRICNNNSSCLTSLRLVSVLDVTCLSKSLLYDNQSEVSDILSPMVLESCTSLEILQLSRCHNLVSFPIDFRSLPSGLFMLDISQCPKLRSLPKGGISCLSGLTELLIGPFSEEVGSASFYEIFRGIQQLQSLVKLELYGWPQFESLPDHLQHLTTLKEFRIYNFGMEALPEWIRNLASLKRLGLHTCKRIKHLPSKEALPNLTDLTIEECPELSERCKPDQSEWHNISHISTIKLEGQPLKLAR</sequence>
<feature type="domain" description="R13L1/DRL21-like LRR repeat region" evidence="11">
    <location>
        <begin position="988"/>
        <end position="1050"/>
    </location>
</feature>
<dbReference type="InterPro" id="IPR002182">
    <property type="entry name" value="NB-ARC"/>
</dbReference>
<gene>
    <name evidence="12" type="ORF">Scaly_0053200</name>
</gene>